<evidence type="ECO:0008006" key="2">
    <source>
        <dbReference type="Google" id="ProtNLM"/>
    </source>
</evidence>
<gene>
    <name evidence="1" type="ORF">LCGC14_2226100</name>
</gene>
<dbReference type="SUPFAM" id="SSF53448">
    <property type="entry name" value="Nucleotide-diphospho-sugar transferases"/>
    <property type="match status" value="1"/>
</dbReference>
<accession>A0A0F9G509</accession>
<dbReference type="PANTHER" id="PTHR21485:SF6">
    <property type="entry name" value="N-ACYLNEURAMINATE CYTIDYLYLTRANSFERASE-RELATED"/>
    <property type="match status" value="1"/>
</dbReference>
<comment type="caution">
    <text evidence="1">The sequence shown here is derived from an EMBL/GenBank/DDBJ whole genome shotgun (WGS) entry which is preliminary data.</text>
</comment>
<name>A0A0F9G509_9ZZZZ</name>
<dbReference type="Gene3D" id="3.90.550.10">
    <property type="entry name" value="Spore Coat Polysaccharide Biosynthesis Protein SpsA, Chain A"/>
    <property type="match status" value="1"/>
</dbReference>
<proteinExistence type="predicted"/>
<dbReference type="AlphaFoldDB" id="A0A0F9G509"/>
<reference evidence="1" key="1">
    <citation type="journal article" date="2015" name="Nature">
        <title>Complex archaea that bridge the gap between prokaryotes and eukaryotes.</title>
        <authorList>
            <person name="Spang A."/>
            <person name="Saw J.H."/>
            <person name="Jorgensen S.L."/>
            <person name="Zaremba-Niedzwiedzka K."/>
            <person name="Martijn J."/>
            <person name="Lind A.E."/>
            <person name="van Eijk R."/>
            <person name="Schleper C."/>
            <person name="Guy L."/>
            <person name="Ettema T.J."/>
        </authorList>
    </citation>
    <scope>NUCLEOTIDE SEQUENCE</scope>
</reference>
<organism evidence="1">
    <name type="scientific">marine sediment metagenome</name>
    <dbReference type="NCBI Taxonomy" id="412755"/>
    <lineage>
        <taxon>unclassified sequences</taxon>
        <taxon>metagenomes</taxon>
        <taxon>ecological metagenomes</taxon>
    </lineage>
</organism>
<sequence>MNKIIGLIPARAGSKRIKNKNIKLLNGKPLIAYTIKAASKSILIDATIVSTNSVKIAMLSKKYCSAKIPFMRPTKYAQDNSSDISVMKHCIN</sequence>
<dbReference type="EMBL" id="LAZR01029851">
    <property type="protein sequence ID" value="KKL58367.1"/>
    <property type="molecule type" value="Genomic_DNA"/>
</dbReference>
<dbReference type="PANTHER" id="PTHR21485">
    <property type="entry name" value="HAD SUPERFAMILY MEMBERS CMAS AND KDSC"/>
    <property type="match status" value="1"/>
</dbReference>
<dbReference type="GO" id="GO:0008781">
    <property type="term" value="F:N-acylneuraminate cytidylyltransferase activity"/>
    <property type="evidence" value="ECO:0007669"/>
    <property type="project" value="TreeGrafter"/>
</dbReference>
<dbReference type="InterPro" id="IPR003329">
    <property type="entry name" value="Cytidylyl_trans"/>
</dbReference>
<protein>
    <recommendedName>
        <fullName evidence="2">Acylneuraminate cytidylyltransferase</fullName>
    </recommendedName>
</protein>
<dbReference type="Pfam" id="PF02348">
    <property type="entry name" value="CTP_transf_3"/>
    <property type="match status" value="1"/>
</dbReference>
<dbReference type="InterPro" id="IPR029044">
    <property type="entry name" value="Nucleotide-diphossugar_trans"/>
</dbReference>
<evidence type="ECO:0000313" key="1">
    <source>
        <dbReference type="EMBL" id="KKL58367.1"/>
    </source>
</evidence>
<dbReference type="InterPro" id="IPR050793">
    <property type="entry name" value="CMP-NeuNAc_synthase"/>
</dbReference>